<dbReference type="HOGENOM" id="CLU_1261642_0_0_1"/>
<dbReference type="EMBL" id="KN834771">
    <property type="protein sequence ID" value="KIK61501.1"/>
    <property type="molecule type" value="Genomic_DNA"/>
</dbReference>
<dbReference type="OrthoDB" id="3017589at2759"/>
<dbReference type="InterPro" id="IPR045564">
    <property type="entry name" value="DUF5910"/>
</dbReference>
<accession>A0A0D0BZZ5</accession>
<feature type="chain" id="PRO_5002208060" evidence="1">
    <location>
        <begin position="25"/>
        <end position="219"/>
    </location>
</feature>
<proteinExistence type="predicted"/>
<feature type="signal peptide" evidence="1">
    <location>
        <begin position="1"/>
        <end position="24"/>
    </location>
</feature>
<sequence>MLLMRFSSFLVAAILLVLVPGICASPLSKLLPKKMVGGFRYVTYDKANEYNSVGRLTDVKPSGSQIGQGAYTFPRPTKWSGDSKCVFWFKESKFIAAPKYFVEDEKAFFNPAELLKILTAAKKDVEKTILFSKVYGYDNVPIQMLLPRYYLAASKLEPERKGGPGDLGMTIKCVPNEEELPISEDANWESYGIDGWPKGLRARDGLSPSNSSHHSTYQE</sequence>
<keyword evidence="1" id="KW-0732">Signal</keyword>
<gene>
    <name evidence="2" type="ORF">GYMLUDRAFT_260959</name>
</gene>
<keyword evidence="3" id="KW-1185">Reference proteome</keyword>
<name>A0A0D0BZZ5_9AGAR</name>
<dbReference type="Pfam" id="PF19287">
    <property type="entry name" value="DUF5910"/>
    <property type="match status" value="1"/>
</dbReference>
<dbReference type="Proteomes" id="UP000053593">
    <property type="component" value="Unassembled WGS sequence"/>
</dbReference>
<evidence type="ECO:0000256" key="1">
    <source>
        <dbReference type="SAM" id="SignalP"/>
    </source>
</evidence>
<evidence type="ECO:0000313" key="2">
    <source>
        <dbReference type="EMBL" id="KIK61501.1"/>
    </source>
</evidence>
<organism evidence="2 3">
    <name type="scientific">Collybiopsis luxurians FD-317 M1</name>
    <dbReference type="NCBI Taxonomy" id="944289"/>
    <lineage>
        <taxon>Eukaryota</taxon>
        <taxon>Fungi</taxon>
        <taxon>Dikarya</taxon>
        <taxon>Basidiomycota</taxon>
        <taxon>Agaricomycotina</taxon>
        <taxon>Agaricomycetes</taxon>
        <taxon>Agaricomycetidae</taxon>
        <taxon>Agaricales</taxon>
        <taxon>Marasmiineae</taxon>
        <taxon>Omphalotaceae</taxon>
        <taxon>Collybiopsis</taxon>
        <taxon>Collybiopsis luxurians</taxon>
    </lineage>
</organism>
<protein>
    <submittedName>
        <fullName evidence="2">Uncharacterized protein</fullName>
    </submittedName>
</protein>
<dbReference type="AlphaFoldDB" id="A0A0D0BZZ5"/>
<reference evidence="2 3" key="1">
    <citation type="submission" date="2014-04" db="EMBL/GenBank/DDBJ databases">
        <title>Evolutionary Origins and Diversification of the Mycorrhizal Mutualists.</title>
        <authorList>
            <consortium name="DOE Joint Genome Institute"/>
            <consortium name="Mycorrhizal Genomics Consortium"/>
            <person name="Kohler A."/>
            <person name="Kuo A."/>
            <person name="Nagy L.G."/>
            <person name="Floudas D."/>
            <person name="Copeland A."/>
            <person name="Barry K.W."/>
            <person name="Cichocki N."/>
            <person name="Veneault-Fourrey C."/>
            <person name="LaButti K."/>
            <person name="Lindquist E.A."/>
            <person name="Lipzen A."/>
            <person name="Lundell T."/>
            <person name="Morin E."/>
            <person name="Murat C."/>
            <person name="Riley R."/>
            <person name="Ohm R."/>
            <person name="Sun H."/>
            <person name="Tunlid A."/>
            <person name="Henrissat B."/>
            <person name="Grigoriev I.V."/>
            <person name="Hibbett D.S."/>
            <person name="Martin F."/>
        </authorList>
    </citation>
    <scope>NUCLEOTIDE SEQUENCE [LARGE SCALE GENOMIC DNA]</scope>
    <source>
        <strain evidence="2 3">FD-317 M1</strain>
    </source>
</reference>
<evidence type="ECO:0000313" key="3">
    <source>
        <dbReference type="Proteomes" id="UP000053593"/>
    </source>
</evidence>